<dbReference type="Pfam" id="PF12641">
    <property type="entry name" value="Flavodoxin_3"/>
    <property type="match status" value="1"/>
</dbReference>
<evidence type="ECO:0000259" key="1">
    <source>
        <dbReference type="Pfam" id="PF12641"/>
    </source>
</evidence>
<dbReference type="SUPFAM" id="SSF52218">
    <property type="entry name" value="Flavoproteins"/>
    <property type="match status" value="1"/>
</dbReference>
<gene>
    <name evidence="2" type="ORF">H9763_07435</name>
</gene>
<proteinExistence type="predicted"/>
<organism evidence="2 3">
    <name type="scientific">Candidatus Eisenbergiella merdigallinarum</name>
    <dbReference type="NCBI Taxonomy" id="2838552"/>
    <lineage>
        <taxon>Bacteria</taxon>
        <taxon>Bacillati</taxon>
        <taxon>Bacillota</taxon>
        <taxon>Clostridia</taxon>
        <taxon>Lachnospirales</taxon>
        <taxon>Lachnospiraceae</taxon>
        <taxon>Eisenbergiella</taxon>
    </lineage>
</organism>
<evidence type="ECO:0000313" key="3">
    <source>
        <dbReference type="Proteomes" id="UP000886883"/>
    </source>
</evidence>
<dbReference type="InterPro" id="IPR054633">
    <property type="entry name" value="BilS"/>
</dbReference>
<dbReference type="NCBIfam" id="NF045594">
    <property type="entry name" value="flavodox_BilS"/>
    <property type="match status" value="1"/>
</dbReference>
<dbReference type="GO" id="GO:0010181">
    <property type="term" value="F:FMN binding"/>
    <property type="evidence" value="ECO:0007669"/>
    <property type="project" value="InterPro"/>
</dbReference>
<protein>
    <submittedName>
        <fullName evidence="2">Flavodoxin family protein</fullName>
    </submittedName>
</protein>
<accession>A0A9D2SDS8</accession>
<dbReference type="InterPro" id="IPR008254">
    <property type="entry name" value="Flavodoxin/NO_synth"/>
</dbReference>
<name>A0A9D2SDS8_9FIRM</name>
<evidence type="ECO:0000313" key="2">
    <source>
        <dbReference type="EMBL" id="HJB91283.1"/>
    </source>
</evidence>
<dbReference type="InterPro" id="IPR001226">
    <property type="entry name" value="Flavodoxin_CS"/>
</dbReference>
<comment type="caution">
    <text evidence="2">The sequence shown here is derived from an EMBL/GenBank/DDBJ whole genome shotgun (WGS) entry which is preliminary data.</text>
</comment>
<dbReference type="Gene3D" id="3.40.50.360">
    <property type="match status" value="1"/>
</dbReference>
<dbReference type="InterPro" id="IPR029039">
    <property type="entry name" value="Flavoprotein-like_sf"/>
</dbReference>
<dbReference type="EMBL" id="DWXE01000026">
    <property type="protein sequence ID" value="HJB91283.1"/>
    <property type="molecule type" value="Genomic_DNA"/>
</dbReference>
<dbReference type="AlphaFoldDB" id="A0A9D2SDS8"/>
<dbReference type="PROSITE" id="PS00201">
    <property type="entry name" value="FLAVODOXIN"/>
    <property type="match status" value="1"/>
</dbReference>
<sequence length="171" mass="19248">MDAMVVYSSQTGNTRKIANAIFAAIPGDSKDIQNVTEYRGKDADLFFVGFWTDRGDCDAEIAGLLSGLHGKRVALFGTCGMGADEVYYDRIAERVKKWLPADNACLGCFFCQGKMPMQVRNRYESMLDGSDRDIHLRLMIRNFDEAMLHPDREDERAAARFAREIFAGKTE</sequence>
<dbReference type="Proteomes" id="UP000886883">
    <property type="component" value="Unassembled WGS sequence"/>
</dbReference>
<reference evidence="2" key="2">
    <citation type="submission" date="2021-04" db="EMBL/GenBank/DDBJ databases">
        <authorList>
            <person name="Gilroy R."/>
        </authorList>
    </citation>
    <scope>NUCLEOTIDE SEQUENCE</scope>
    <source>
        <strain evidence="2">USAMLcec3-2134</strain>
    </source>
</reference>
<dbReference type="GO" id="GO:0016651">
    <property type="term" value="F:oxidoreductase activity, acting on NAD(P)H"/>
    <property type="evidence" value="ECO:0007669"/>
    <property type="project" value="UniProtKB-ARBA"/>
</dbReference>
<dbReference type="GO" id="GO:0009055">
    <property type="term" value="F:electron transfer activity"/>
    <property type="evidence" value="ECO:0007669"/>
    <property type="project" value="InterPro"/>
</dbReference>
<feature type="domain" description="Flavodoxin-like" evidence="1">
    <location>
        <begin position="5"/>
        <end position="162"/>
    </location>
</feature>
<reference evidence="2" key="1">
    <citation type="journal article" date="2021" name="PeerJ">
        <title>Extensive microbial diversity within the chicken gut microbiome revealed by metagenomics and culture.</title>
        <authorList>
            <person name="Gilroy R."/>
            <person name="Ravi A."/>
            <person name="Getino M."/>
            <person name="Pursley I."/>
            <person name="Horton D.L."/>
            <person name="Alikhan N.F."/>
            <person name="Baker D."/>
            <person name="Gharbi K."/>
            <person name="Hall N."/>
            <person name="Watson M."/>
            <person name="Adriaenssens E.M."/>
            <person name="Foster-Nyarko E."/>
            <person name="Jarju S."/>
            <person name="Secka A."/>
            <person name="Antonio M."/>
            <person name="Oren A."/>
            <person name="Chaudhuri R.R."/>
            <person name="La Ragione R."/>
            <person name="Hildebrand F."/>
            <person name="Pallen M.J."/>
        </authorList>
    </citation>
    <scope>NUCLEOTIDE SEQUENCE</scope>
    <source>
        <strain evidence="2">USAMLcec3-2134</strain>
    </source>
</reference>